<gene>
    <name evidence="1" type="ORF">GCM10009827_113290</name>
</gene>
<name>A0ABP4P333_9ACTN</name>
<comment type="caution">
    <text evidence="1">The sequence shown here is derived from an EMBL/GenBank/DDBJ whole genome shotgun (WGS) entry which is preliminary data.</text>
</comment>
<protein>
    <submittedName>
        <fullName evidence="1">Uncharacterized protein</fullName>
    </submittedName>
</protein>
<organism evidence="1 2">
    <name type="scientific">Dactylosporangium maewongense</name>
    <dbReference type="NCBI Taxonomy" id="634393"/>
    <lineage>
        <taxon>Bacteria</taxon>
        <taxon>Bacillati</taxon>
        <taxon>Actinomycetota</taxon>
        <taxon>Actinomycetes</taxon>
        <taxon>Micromonosporales</taxon>
        <taxon>Micromonosporaceae</taxon>
        <taxon>Dactylosporangium</taxon>
    </lineage>
</organism>
<evidence type="ECO:0000313" key="2">
    <source>
        <dbReference type="Proteomes" id="UP001501470"/>
    </source>
</evidence>
<dbReference type="RefSeq" id="WP_344514705.1">
    <property type="nucleotide sequence ID" value="NZ_BAAAQD010000049.1"/>
</dbReference>
<reference evidence="2" key="1">
    <citation type="journal article" date="2019" name="Int. J. Syst. Evol. Microbiol.">
        <title>The Global Catalogue of Microorganisms (GCM) 10K type strain sequencing project: providing services to taxonomists for standard genome sequencing and annotation.</title>
        <authorList>
            <consortium name="The Broad Institute Genomics Platform"/>
            <consortium name="The Broad Institute Genome Sequencing Center for Infectious Disease"/>
            <person name="Wu L."/>
            <person name="Ma J."/>
        </authorList>
    </citation>
    <scope>NUCLEOTIDE SEQUENCE [LARGE SCALE GENOMIC DNA]</scope>
    <source>
        <strain evidence="2">JCM 15933</strain>
    </source>
</reference>
<sequence length="117" mass="12146">MRETYAHTAVLDLTGDERAPGGAITVALCGAYDHEPPCPLAAHQTVAVRDGDELRLRVLFAAEPADEARVRAGIDGALAAGELTGPDGVVTHWRLLRSGPAGIAAADAAHAERLRSS</sequence>
<evidence type="ECO:0000313" key="1">
    <source>
        <dbReference type="EMBL" id="GAA1572648.1"/>
    </source>
</evidence>
<dbReference type="Proteomes" id="UP001501470">
    <property type="component" value="Unassembled WGS sequence"/>
</dbReference>
<dbReference type="EMBL" id="BAAAQD010000049">
    <property type="protein sequence ID" value="GAA1572648.1"/>
    <property type="molecule type" value="Genomic_DNA"/>
</dbReference>
<keyword evidence="2" id="KW-1185">Reference proteome</keyword>
<proteinExistence type="predicted"/>
<accession>A0ABP4P333</accession>